<protein>
    <submittedName>
        <fullName evidence="1">Uncharacterized protein</fullName>
    </submittedName>
</protein>
<dbReference type="AlphaFoldDB" id="A0A2J6QY03"/>
<evidence type="ECO:0000313" key="1">
    <source>
        <dbReference type="EMBL" id="PMD31142.1"/>
    </source>
</evidence>
<dbReference type="Proteomes" id="UP000235786">
    <property type="component" value="Unassembled WGS sequence"/>
</dbReference>
<sequence>MGQMGQQWMSILGWLACSDVRSKPTSEKMAALSVAASGDDVQQSPWAETCNGLPLAVKCRLWDQQGDAVVQSAPSLHLDSFVGGSTA</sequence>
<proteinExistence type="predicted"/>
<gene>
    <name evidence="1" type="ORF">L207DRAFT_190920</name>
</gene>
<name>A0A2J6QY03_HYAVF</name>
<keyword evidence="2" id="KW-1185">Reference proteome</keyword>
<dbReference type="EMBL" id="KZ613963">
    <property type="protein sequence ID" value="PMD31142.1"/>
    <property type="molecule type" value="Genomic_DNA"/>
</dbReference>
<organism evidence="1 2">
    <name type="scientific">Hyaloscypha variabilis (strain UAMH 11265 / GT02V1 / F)</name>
    <name type="common">Meliniomyces variabilis</name>
    <dbReference type="NCBI Taxonomy" id="1149755"/>
    <lineage>
        <taxon>Eukaryota</taxon>
        <taxon>Fungi</taxon>
        <taxon>Dikarya</taxon>
        <taxon>Ascomycota</taxon>
        <taxon>Pezizomycotina</taxon>
        <taxon>Leotiomycetes</taxon>
        <taxon>Helotiales</taxon>
        <taxon>Hyaloscyphaceae</taxon>
        <taxon>Hyaloscypha</taxon>
        <taxon>Hyaloscypha variabilis</taxon>
    </lineage>
</organism>
<accession>A0A2J6QY03</accession>
<reference evidence="1 2" key="1">
    <citation type="submission" date="2016-04" db="EMBL/GenBank/DDBJ databases">
        <title>A degradative enzymes factory behind the ericoid mycorrhizal symbiosis.</title>
        <authorList>
            <consortium name="DOE Joint Genome Institute"/>
            <person name="Martino E."/>
            <person name="Morin E."/>
            <person name="Grelet G."/>
            <person name="Kuo A."/>
            <person name="Kohler A."/>
            <person name="Daghino S."/>
            <person name="Barry K."/>
            <person name="Choi C."/>
            <person name="Cichocki N."/>
            <person name="Clum A."/>
            <person name="Copeland A."/>
            <person name="Hainaut M."/>
            <person name="Haridas S."/>
            <person name="Labutti K."/>
            <person name="Lindquist E."/>
            <person name="Lipzen A."/>
            <person name="Khouja H.-R."/>
            <person name="Murat C."/>
            <person name="Ohm R."/>
            <person name="Olson A."/>
            <person name="Spatafora J."/>
            <person name="Veneault-Fourrey C."/>
            <person name="Henrissat B."/>
            <person name="Grigoriev I."/>
            <person name="Martin F."/>
            <person name="Perotto S."/>
        </authorList>
    </citation>
    <scope>NUCLEOTIDE SEQUENCE [LARGE SCALE GENOMIC DNA]</scope>
    <source>
        <strain evidence="1 2">F</strain>
    </source>
</reference>
<evidence type="ECO:0000313" key="2">
    <source>
        <dbReference type="Proteomes" id="UP000235786"/>
    </source>
</evidence>